<proteinExistence type="predicted"/>
<keyword evidence="3" id="KW-1185">Reference proteome</keyword>
<keyword evidence="1" id="KW-1133">Transmembrane helix</keyword>
<reference evidence="2 3" key="1">
    <citation type="journal article" date="2023" name="G3 (Bethesda)">
        <title>A high-quality reference genome for the fission yeast Schizosaccharomyces osmophilus.</title>
        <authorList>
            <person name="Jia G.S."/>
            <person name="Zhang W.C."/>
            <person name="Liang Y."/>
            <person name="Liu X.H."/>
            <person name="Rhind N."/>
            <person name="Pidoux A."/>
            <person name="Brysch-Herzberg M."/>
            <person name="Du L.L."/>
        </authorList>
    </citation>
    <scope>NUCLEOTIDE SEQUENCE [LARGE SCALE GENOMIC DNA]</scope>
    <source>
        <strain evidence="2 3">CBS 15793</strain>
    </source>
</reference>
<dbReference type="KEGG" id="som:SOMG_00493"/>
<gene>
    <name evidence="2" type="primary">oms1</name>
    <name evidence="2" type="ORF">SOMG_00493</name>
</gene>
<dbReference type="Pfam" id="PF13489">
    <property type="entry name" value="Methyltransf_23"/>
    <property type="match status" value="1"/>
</dbReference>
<accession>A0AAF0AVT2</accession>
<evidence type="ECO:0000313" key="3">
    <source>
        <dbReference type="Proteomes" id="UP001212411"/>
    </source>
</evidence>
<feature type="transmembrane region" description="Helical" evidence="1">
    <location>
        <begin position="7"/>
        <end position="27"/>
    </location>
</feature>
<keyword evidence="1" id="KW-0812">Transmembrane</keyword>
<dbReference type="PANTHER" id="PTHR42912:SF83">
    <property type="entry name" value="METHYLTRANSFERASE TYPE 11 DOMAIN-CONTAINING PROTEIN"/>
    <property type="match status" value="1"/>
</dbReference>
<dbReference type="RefSeq" id="XP_056036593.1">
    <property type="nucleotide sequence ID" value="XM_056179287.1"/>
</dbReference>
<dbReference type="CDD" id="cd02440">
    <property type="entry name" value="AdoMet_MTases"/>
    <property type="match status" value="1"/>
</dbReference>
<dbReference type="GeneID" id="80873976"/>
<dbReference type="AlphaFoldDB" id="A0AAF0AVT2"/>
<protein>
    <submittedName>
        <fullName evidence="2">Mitochondrial methyltransferase Oms1</fullName>
    </submittedName>
</protein>
<dbReference type="Gene3D" id="3.40.50.150">
    <property type="entry name" value="Vaccinia Virus protein VP39"/>
    <property type="match status" value="1"/>
</dbReference>
<keyword evidence="1" id="KW-0472">Membrane</keyword>
<dbReference type="Proteomes" id="UP001212411">
    <property type="component" value="Chromosome 1"/>
</dbReference>
<dbReference type="EMBL" id="CP115611">
    <property type="protein sequence ID" value="WBW72350.1"/>
    <property type="molecule type" value="Genomic_DNA"/>
</dbReference>
<organism evidence="2 3">
    <name type="scientific">Schizosaccharomyces osmophilus</name>
    <dbReference type="NCBI Taxonomy" id="2545709"/>
    <lineage>
        <taxon>Eukaryota</taxon>
        <taxon>Fungi</taxon>
        <taxon>Dikarya</taxon>
        <taxon>Ascomycota</taxon>
        <taxon>Taphrinomycotina</taxon>
        <taxon>Schizosaccharomycetes</taxon>
        <taxon>Schizosaccharomycetales</taxon>
        <taxon>Schizosaccharomycetaceae</taxon>
        <taxon>Schizosaccharomyces</taxon>
    </lineage>
</organism>
<sequence length="248" mass="28544">MGFLKKALFFGGIYGVGVYAGAVAWTIRKDVLRYESEPHLKPIVPEKRVVSIYNDIAEKYSKKITKEELFSGIYFLRFFHLRNAKGHVLEIGSGPGSNFSFYKWKQIHSLSLIEPSEEMHKLASTRAEKKVPESVHLKHFAEFEKLPKESSFDTIVQTFCLCSQENAVKSLNRAKQMLRPGGQILLIEHGQSKYGWLNKILNTYAESHYQNWGCVWNRDINELIGESDLELESCKRYNFGTTYVIKAH</sequence>
<dbReference type="InterPro" id="IPR029063">
    <property type="entry name" value="SAM-dependent_MTases_sf"/>
</dbReference>
<dbReference type="InterPro" id="IPR050508">
    <property type="entry name" value="Methyltransf_Superfamily"/>
</dbReference>
<dbReference type="GO" id="GO:0008168">
    <property type="term" value="F:methyltransferase activity"/>
    <property type="evidence" value="ECO:0007669"/>
    <property type="project" value="UniProtKB-KW"/>
</dbReference>
<dbReference type="PANTHER" id="PTHR42912">
    <property type="entry name" value="METHYLTRANSFERASE"/>
    <property type="match status" value="1"/>
</dbReference>
<evidence type="ECO:0000313" key="2">
    <source>
        <dbReference type="EMBL" id="WBW72350.1"/>
    </source>
</evidence>
<evidence type="ECO:0000256" key="1">
    <source>
        <dbReference type="SAM" id="Phobius"/>
    </source>
</evidence>
<name>A0AAF0AVT2_9SCHI</name>
<dbReference type="SUPFAM" id="SSF53335">
    <property type="entry name" value="S-adenosyl-L-methionine-dependent methyltransferases"/>
    <property type="match status" value="1"/>
</dbReference>
<keyword evidence="2" id="KW-0489">Methyltransferase</keyword>
<dbReference type="GO" id="GO:0032259">
    <property type="term" value="P:methylation"/>
    <property type="evidence" value="ECO:0007669"/>
    <property type="project" value="UniProtKB-KW"/>
</dbReference>
<keyword evidence="2" id="KW-0808">Transferase</keyword>